<evidence type="ECO:0000256" key="10">
    <source>
        <dbReference type="ARBA" id="ARBA00022777"/>
    </source>
</evidence>
<comment type="catalytic activity">
    <reaction evidence="1">
        <text>ATP + protein L-histidine = ADP + protein N-phospho-L-histidine.</text>
        <dbReference type="EC" id="2.7.13.3"/>
    </reaction>
</comment>
<evidence type="ECO:0000256" key="3">
    <source>
        <dbReference type="ARBA" id="ARBA00022543"/>
    </source>
</evidence>
<dbReference type="InterPro" id="IPR011102">
    <property type="entry name" value="Sig_transdc_His_kinase_HWE"/>
</dbReference>
<dbReference type="EC" id="2.7.13.3" evidence="2"/>
<keyword evidence="17" id="KW-1185">Reference proteome</keyword>
<dbReference type="RefSeq" id="WP_095640608.1">
    <property type="nucleotide sequence ID" value="NZ_NSJZ01000010.1"/>
</dbReference>
<keyword evidence="10" id="KW-0418">Kinase</keyword>
<dbReference type="GO" id="GO:0004673">
    <property type="term" value="F:protein histidine kinase activity"/>
    <property type="evidence" value="ECO:0007669"/>
    <property type="project" value="UniProtKB-EC"/>
</dbReference>
<keyword evidence="4" id="KW-0597">Phosphoprotein</keyword>
<evidence type="ECO:0000256" key="5">
    <source>
        <dbReference type="ARBA" id="ARBA00022606"/>
    </source>
</evidence>
<dbReference type="SMART" id="SM00911">
    <property type="entry name" value="HWE_HK"/>
    <property type="match status" value="1"/>
</dbReference>
<keyword evidence="5" id="KW-0716">Sensory transduction</keyword>
<dbReference type="SMART" id="SM00086">
    <property type="entry name" value="PAC"/>
    <property type="match status" value="3"/>
</dbReference>
<dbReference type="InterPro" id="IPR035965">
    <property type="entry name" value="PAS-like_dom_sf"/>
</dbReference>
<evidence type="ECO:0000256" key="13">
    <source>
        <dbReference type="ARBA" id="ARBA00023170"/>
    </source>
</evidence>
<dbReference type="SUPFAM" id="SSF55785">
    <property type="entry name" value="PYP-like sensor domain (PAS domain)"/>
    <property type="match status" value="4"/>
</dbReference>
<keyword evidence="6" id="KW-0285">Flavoprotein</keyword>
<evidence type="ECO:0000313" key="16">
    <source>
        <dbReference type="EMBL" id="PAU96818.1"/>
    </source>
</evidence>
<dbReference type="Pfam" id="PF13426">
    <property type="entry name" value="PAS_9"/>
    <property type="match status" value="1"/>
</dbReference>
<dbReference type="Gene3D" id="3.30.565.10">
    <property type="entry name" value="Histidine kinase-like ATPase, C-terminal domain"/>
    <property type="match status" value="1"/>
</dbReference>
<accession>A0A2A2GHJ0</accession>
<dbReference type="GO" id="GO:0005524">
    <property type="term" value="F:ATP binding"/>
    <property type="evidence" value="ECO:0007669"/>
    <property type="project" value="UniProtKB-KW"/>
</dbReference>
<evidence type="ECO:0000256" key="9">
    <source>
        <dbReference type="ARBA" id="ARBA00022741"/>
    </source>
</evidence>
<keyword evidence="12" id="KW-0157">Chromophore</keyword>
<dbReference type="AlphaFoldDB" id="A0A2A2GHJ0"/>
<dbReference type="Gene3D" id="3.30.450.20">
    <property type="entry name" value="PAS domain"/>
    <property type="match status" value="5"/>
</dbReference>
<dbReference type="Proteomes" id="UP000218023">
    <property type="component" value="Unassembled WGS sequence"/>
</dbReference>
<dbReference type="NCBIfam" id="TIGR00229">
    <property type="entry name" value="sensory_box"/>
    <property type="match status" value="3"/>
</dbReference>
<keyword evidence="11" id="KW-0067">ATP-binding</keyword>
<keyword evidence="7" id="KW-0288">FMN</keyword>
<dbReference type="InterPro" id="IPR013656">
    <property type="entry name" value="PAS_4"/>
</dbReference>
<dbReference type="PROSITE" id="PS50112">
    <property type="entry name" value="PAS"/>
    <property type="match status" value="2"/>
</dbReference>
<keyword evidence="3" id="KW-0600">Photoreceptor protein</keyword>
<dbReference type="SMART" id="SM00091">
    <property type="entry name" value="PAS"/>
    <property type="match status" value="3"/>
</dbReference>
<keyword evidence="9" id="KW-0547">Nucleotide-binding</keyword>
<dbReference type="InterPro" id="IPR013655">
    <property type="entry name" value="PAS_fold_3"/>
</dbReference>
<dbReference type="EMBL" id="NSJZ01000010">
    <property type="protein sequence ID" value="PAU96818.1"/>
    <property type="molecule type" value="Genomic_DNA"/>
</dbReference>
<dbReference type="Pfam" id="PF07536">
    <property type="entry name" value="HWE_HK"/>
    <property type="match status" value="1"/>
</dbReference>
<dbReference type="PANTHER" id="PTHR43304:SF1">
    <property type="entry name" value="PAC DOMAIN-CONTAINING PROTEIN"/>
    <property type="match status" value="1"/>
</dbReference>
<dbReference type="Pfam" id="PF08448">
    <property type="entry name" value="PAS_4"/>
    <property type="match status" value="1"/>
</dbReference>
<protein>
    <recommendedName>
        <fullName evidence="2">histidine kinase</fullName>
        <ecNumber evidence="2">2.7.13.3</ecNumber>
    </recommendedName>
</protein>
<feature type="domain" description="PAC" evidence="15">
    <location>
        <begin position="216"/>
        <end position="268"/>
    </location>
</feature>
<dbReference type="PANTHER" id="PTHR43304">
    <property type="entry name" value="PHYTOCHROME-LIKE PROTEIN CPH1"/>
    <property type="match status" value="1"/>
</dbReference>
<dbReference type="InterPro" id="IPR001610">
    <property type="entry name" value="PAC"/>
</dbReference>
<sequence length="859" mass="96862">MDRCIREHDWAATPLGPVEGWPERLRAAVEMMLIDPRPTSLAVAPARTFLFNDAAARIYGSRAPDLLGLALPQAFPSYSEVADLYDRAFAGEPGEIRAKPLAVTDAGGEVFDATLLPVGDGMGGVLAVLVTAVEVGARLRAEADLRESEARRRLLGAAWETDANRVVTADSPSWRAYTGQSLDEWLGYGWLDAVHPDDRAYAERQWRDAVAANRIVDAEFRLRAPDGGWRWTNVRAAPVLDAEGKIEKWAGMNIDIEAHYRLLFESMDQGYALGEVIFDEKGRAVDVTFLVANPAVARILEFDIAGRRMIEFADLEPSWYEHWGRVARTGQPERREDYAAAIGRWLEFYLFKPDPDERSSNRVAVLIEDVTERRQAEERLRKSEARLRNVLRIQTVGVMFWSGSFSLMEVNDAFLRMTGFTREEALGKTWEELTPPEFHDASHKAVEEVATRGECTPYEKQYVRKDGSRWWGLFAARRIDDEVVEFVLDVTERREAEAALRESEERFRQFGDASADVLWIRDCKTLALEYVSPAFEQVYGHRIEEVRGGNHIRRWAELILPEDREKALDNLRRVREGEQVSQSFRILRADGQVRWMRDTSFPLLDEQGRVQRIAGIGHDATEEVELHDRLRVLVAELQHRSRNLVTVVRGVTDRTLATSETLDDFRTRIRERLAALGRVNALLSRLEEGHRITFDQLLQAELTAHGVVDEAGEGPQATLRGLKGIRLRSATVQTFALAIHELTTNALKYGALSRPEGHLEVTWSLEPGEGGERRLHVDWRETGVSVVHPDGATVEGTVDGMPGPCRKGYGRELIERALPYQLRAQTNYALTAEGVRCTIIVPVSSTLDLAFSRHGEDDA</sequence>
<dbReference type="GO" id="GO:0009881">
    <property type="term" value="F:photoreceptor activity"/>
    <property type="evidence" value="ECO:0007669"/>
    <property type="project" value="UniProtKB-KW"/>
</dbReference>
<evidence type="ECO:0000256" key="2">
    <source>
        <dbReference type="ARBA" id="ARBA00012438"/>
    </source>
</evidence>
<evidence type="ECO:0000259" key="15">
    <source>
        <dbReference type="PROSITE" id="PS50113"/>
    </source>
</evidence>
<evidence type="ECO:0000256" key="4">
    <source>
        <dbReference type="ARBA" id="ARBA00022553"/>
    </source>
</evidence>
<gene>
    <name evidence="16" type="ORF">CK240_12135</name>
</gene>
<dbReference type="Pfam" id="PF13188">
    <property type="entry name" value="PAS_8"/>
    <property type="match status" value="1"/>
</dbReference>
<feature type="domain" description="PAS" evidence="14">
    <location>
        <begin position="383"/>
        <end position="453"/>
    </location>
</feature>
<comment type="caution">
    <text evidence="16">The sequence shown here is derived from an EMBL/GenBank/DDBJ whole genome shotgun (WGS) entry which is preliminary data.</text>
</comment>
<evidence type="ECO:0000256" key="8">
    <source>
        <dbReference type="ARBA" id="ARBA00022679"/>
    </source>
</evidence>
<dbReference type="InterPro" id="IPR036890">
    <property type="entry name" value="HATPase_C_sf"/>
</dbReference>
<evidence type="ECO:0000259" key="14">
    <source>
        <dbReference type="PROSITE" id="PS50112"/>
    </source>
</evidence>
<dbReference type="InterPro" id="IPR000700">
    <property type="entry name" value="PAS-assoc_C"/>
</dbReference>
<evidence type="ECO:0000256" key="11">
    <source>
        <dbReference type="ARBA" id="ARBA00022840"/>
    </source>
</evidence>
<dbReference type="PROSITE" id="PS50113">
    <property type="entry name" value="PAC"/>
    <property type="match status" value="2"/>
</dbReference>
<dbReference type="InterPro" id="IPR000014">
    <property type="entry name" value="PAS"/>
</dbReference>
<evidence type="ECO:0000313" key="17">
    <source>
        <dbReference type="Proteomes" id="UP000218023"/>
    </source>
</evidence>
<dbReference type="InterPro" id="IPR052162">
    <property type="entry name" value="Sensor_kinase/Photoreceptor"/>
</dbReference>
<evidence type="ECO:0000256" key="1">
    <source>
        <dbReference type="ARBA" id="ARBA00000085"/>
    </source>
</evidence>
<dbReference type="CDD" id="cd00130">
    <property type="entry name" value="PAS"/>
    <property type="match status" value="3"/>
</dbReference>
<reference evidence="16 17" key="1">
    <citation type="submission" date="2017-09" db="EMBL/GenBank/DDBJ databases">
        <title>Paracoccus alkalisoli sp. nov., isolated from saline alkaline soil.</title>
        <authorList>
            <person name="Dong X."/>
            <person name="Zhang G."/>
        </authorList>
    </citation>
    <scope>NUCLEOTIDE SEQUENCE [LARGE SCALE GENOMIC DNA]</scope>
    <source>
        <strain evidence="16 17">WN007</strain>
    </source>
</reference>
<dbReference type="OrthoDB" id="9816309at2"/>
<feature type="domain" description="PAC" evidence="15">
    <location>
        <begin position="580"/>
        <end position="632"/>
    </location>
</feature>
<evidence type="ECO:0000256" key="12">
    <source>
        <dbReference type="ARBA" id="ARBA00022991"/>
    </source>
</evidence>
<keyword evidence="13" id="KW-0675">Receptor</keyword>
<name>A0A2A2GHJ0_9RHOB</name>
<evidence type="ECO:0000256" key="7">
    <source>
        <dbReference type="ARBA" id="ARBA00022643"/>
    </source>
</evidence>
<dbReference type="Pfam" id="PF08447">
    <property type="entry name" value="PAS_3"/>
    <property type="match status" value="2"/>
</dbReference>
<organism evidence="16 17">
    <name type="scientific">Paracoccus salipaludis</name>
    <dbReference type="NCBI Taxonomy" id="2032623"/>
    <lineage>
        <taxon>Bacteria</taxon>
        <taxon>Pseudomonadati</taxon>
        <taxon>Pseudomonadota</taxon>
        <taxon>Alphaproteobacteria</taxon>
        <taxon>Rhodobacterales</taxon>
        <taxon>Paracoccaceae</taxon>
        <taxon>Paracoccus</taxon>
    </lineage>
</organism>
<proteinExistence type="predicted"/>
<feature type="domain" description="PAS" evidence="14">
    <location>
        <begin position="503"/>
        <end position="578"/>
    </location>
</feature>
<keyword evidence="8" id="KW-0808">Transferase</keyword>
<evidence type="ECO:0000256" key="6">
    <source>
        <dbReference type="ARBA" id="ARBA00022630"/>
    </source>
</evidence>